<feature type="binding site" evidence="6">
    <location>
        <position position="103"/>
    </location>
    <ligand>
        <name>Zn(2+)</name>
        <dbReference type="ChEBI" id="CHEBI:29105"/>
        <note>catalytic</note>
    </ligand>
</feature>
<gene>
    <name evidence="9" type="ORF">UFOVP1414_54</name>
    <name evidence="8" type="ORF">UFOVP442_23</name>
</gene>
<keyword evidence="2 6" id="KW-0479">Metal-binding</keyword>
<evidence type="ECO:0000256" key="3">
    <source>
        <dbReference type="ARBA" id="ARBA00022801"/>
    </source>
</evidence>
<feature type="domain" description="CMP/dCMP-type deaminase" evidence="7">
    <location>
        <begin position="7"/>
        <end position="164"/>
    </location>
</feature>
<accession>A0A6J5SEA0</accession>
<evidence type="ECO:0000256" key="5">
    <source>
        <dbReference type="PIRSR" id="PIRSR006019-1"/>
    </source>
</evidence>
<name>A0A6J5SEA0_9CAUD</name>
<dbReference type="PROSITE" id="PS00903">
    <property type="entry name" value="CYT_DCMP_DEAMINASES_1"/>
    <property type="match status" value="1"/>
</dbReference>
<dbReference type="GO" id="GO:0008270">
    <property type="term" value="F:zinc ion binding"/>
    <property type="evidence" value="ECO:0007669"/>
    <property type="project" value="InterPro"/>
</dbReference>
<evidence type="ECO:0000256" key="4">
    <source>
        <dbReference type="ARBA" id="ARBA00022833"/>
    </source>
</evidence>
<feature type="binding site" evidence="6">
    <location>
        <position position="128"/>
    </location>
    <ligand>
        <name>Zn(2+)</name>
        <dbReference type="ChEBI" id="CHEBI:29105"/>
        <note>catalytic</note>
    </ligand>
</feature>
<keyword evidence="4 6" id="KW-0862">Zinc</keyword>
<dbReference type="PANTHER" id="PTHR11086:SF18">
    <property type="entry name" value="DEOXYCYTIDYLATE DEAMINASE"/>
    <property type="match status" value="1"/>
</dbReference>
<dbReference type="InterPro" id="IPR016473">
    <property type="entry name" value="dCMP_deaminase"/>
</dbReference>
<evidence type="ECO:0000256" key="1">
    <source>
        <dbReference type="ARBA" id="ARBA00006576"/>
    </source>
</evidence>
<dbReference type="PANTHER" id="PTHR11086">
    <property type="entry name" value="DEOXYCYTIDYLATE DEAMINASE-RELATED"/>
    <property type="match status" value="1"/>
</dbReference>
<dbReference type="EMBL" id="LR797380">
    <property type="protein sequence ID" value="CAB4211939.1"/>
    <property type="molecule type" value="Genomic_DNA"/>
</dbReference>
<dbReference type="SUPFAM" id="SSF53927">
    <property type="entry name" value="Cytidine deaminase-like"/>
    <property type="match status" value="1"/>
</dbReference>
<comment type="similarity">
    <text evidence="1">Belongs to the cytidine and deoxycytidylate deaminase family.</text>
</comment>
<keyword evidence="3" id="KW-0378">Hydrolase</keyword>
<reference evidence="9" key="1">
    <citation type="submission" date="2020-05" db="EMBL/GenBank/DDBJ databases">
        <authorList>
            <person name="Chiriac C."/>
            <person name="Salcher M."/>
            <person name="Ghai R."/>
            <person name="Kavagutti S V."/>
        </authorList>
    </citation>
    <scope>NUCLEOTIDE SEQUENCE</scope>
</reference>
<comment type="cofactor">
    <cofactor evidence="6">
        <name>Zn(2+)</name>
        <dbReference type="ChEBI" id="CHEBI:29105"/>
    </cofactor>
</comment>
<dbReference type="EMBL" id="LR796419">
    <property type="protein sequence ID" value="CAB4142476.1"/>
    <property type="molecule type" value="Genomic_DNA"/>
</dbReference>
<dbReference type="InterPro" id="IPR016193">
    <property type="entry name" value="Cytidine_deaminase-like"/>
</dbReference>
<organism evidence="9">
    <name type="scientific">uncultured Caudovirales phage</name>
    <dbReference type="NCBI Taxonomy" id="2100421"/>
    <lineage>
        <taxon>Viruses</taxon>
        <taxon>Duplodnaviria</taxon>
        <taxon>Heunggongvirae</taxon>
        <taxon>Uroviricota</taxon>
        <taxon>Caudoviricetes</taxon>
        <taxon>Peduoviridae</taxon>
        <taxon>Maltschvirus</taxon>
        <taxon>Maltschvirus maltsch</taxon>
    </lineage>
</organism>
<dbReference type="Pfam" id="PF00383">
    <property type="entry name" value="dCMP_cyt_deam_1"/>
    <property type="match status" value="1"/>
</dbReference>
<evidence type="ECO:0000256" key="6">
    <source>
        <dbReference type="PIRSR" id="PIRSR006019-2"/>
    </source>
</evidence>
<evidence type="ECO:0000256" key="2">
    <source>
        <dbReference type="ARBA" id="ARBA00022723"/>
    </source>
</evidence>
<feature type="active site" description="Proton donor" evidence="5">
    <location>
        <position position="105"/>
    </location>
</feature>
<dbReference type="PROSITE" id="PS51747">
    <property type="entry name" value="CYT_DCMP_DEAMINASES_2"/>
    <property type="match status" value="1"/>
</dbReference>
<dbReference type="GO" id="GO:0004132">
    <property type="term" value="F:dCMP deaminase activity"/>
    <property type="evidence" value="ECO:0007669"/>
    <property type="project" value="InterPro"/>
</dbReference>
<dbReference type="Gene3D" id="3.40.140.10">
    <property type="entry name" value="Cytidine Deaminase, domain 2"/>
    <property type="match status" value="1"/>
</dbReference>
<feature type="binding site" evidence="6">
    <location>
        <position position="131"/>
    </location>
    <ligand>
        <name>Zn(2+)</name>
        <dbReference type="ChEBI" id="CHEBI:29105"/>
        <note>catalytic</note>
    </ligand>
</feature>
<dbReference type="PIRSF" id="PIRSF006019">
    <property type="entry name" value="dCMP_deaminase"/>
    <property type="match status" value="1"/>
</dbReference>
<evidence type="ECO:0000313" key="9">
    <source>
        <dbReference type="EMBL" id="CAB4211939.1"/>
    </source>
</evidence>
<sequence length="171" mass="18920">MELIRPTRDQWAMELAITTSRRSTCCRRNVGCVLLNDRGHVIATGYNGVAAGLPHCNERVLEDPIDVGLLQAGMVGRKVTYPFACDGAVSPSGTDLDACHAIHAEQNALLQCKDVYSIDTAYVTASPCIACTKLLLNTSCRRIIYRDEYPHPTARRLWTSSGRDWEQLQVP</sequence>
<dbReference type="GO" id="GO:0006220">
    <property type="term" value="P:pyrimidine nucleotide metabolic process"/>
    <property type="evidence" value="ECO:0007669"/>
    <property type="project" value="InterPro"/>
</dbReference>
<proteinExistence type="inferred from homology"/>
<evidence type="ECO:0000313" key="8">
    <source>
        <dbReference type="EMBL" id="CAB4142476.1"/>
    </source>
</evidence>
<evidence type="ECO:0000259" key="7">
    <source>
        <dbReference type="PROSITE" id="PS51747"/>
    </source>
</evidence>
<protein>
    <submittedName>
        <fullName evidence="9">ComEB Deoxycytidylate deaminase</fullName>
    </submittedName>
</protein>
<dbReference type="InterPro" id="IPR002125">
    <property type="entry name" value="CMP_dCMP_dom"/>
</dbReference>
<dbReference type="InterPro" id="IPR016192">
    <property type="entry name" value="APOBEC/CMP_deaminase_Zn-bd"/>
</dbReference>
<dbReference type="InterPro" id="IPR015517">
    <property type="entry name" value="dCMP_deaminase-rel"/>
</dbReference>